<dbReference type="Proteomes" id="UP000070700">
    <property type="component" value="Unassembled WGS sequence"/>
</dbReference>
<dbReference type="InParanoid" id="A0A194X0N6"/>
<dbReference type="PANTHER" id="PTHR37315">
    <property type="entry name" value="UPF0311 PROTEIN BLR7842"/>
    <property type="match status" value="1"/>
</dbReference>
<dbReference type="PANTHER" id="PTHR37315:SF1">
    <property type="entry name" value="UPF0311 PROTEIN BLR7842"/>
    <property type="match status" value="1"/>
</dbReference>
<dbReference type="InterPro" id="IPR020915">
    <property type="entry name" value="UPF0311"/>
</dbReference>
<proteinExistence type="inferred from homology"/>
<dbReference type="STRING" id="149040.A0A194X0N6"/>
<evidence type="ECO:0000313" key="2">
    <source>
        <dbReference type="EMBL" id="KUJ13519.1"/>
    </source>
</evidence>
<keyword evidence="3" id="KW-1185">Reference proteome</keyword>
<dbReference type="OrthoDB" id="2544694at2759"/>
<dbReference type="RefSeq" id="XP_018067874.1">
    <property type="nucleotide sequence ID" value="XM_018217046.1"/>
</dbReference>
<dbReference type="Pfam" id="PF11578">
    <property type="entry name" value="DUF3237"/>
    <property type="match status" value="1"/>
</dbReference>
<feature type="region of interest" description="Disordered" evidence="1">
    <location>
        <begin position="1"/>
        <end position="20"/>
    </location>
</feature>
<dbReference type="KEGG" id="psco:LY89DRAFT_699297"/>
<dbReference type="HAMAP" id="MF_00775">
    <property type="entry name" value="UPF0311"/>
    <property type="match status" value="1"/>
</dbReference>
<protein>
    <submittedName>
        <fullName evidence="2">Uncharacterized protein</fullName>
    </submittedName>
</protein>
<reference evidence="2 3" key="1">
    <citation type="submission" date="2015-10" db="EMBL/GenBank/DDBJ databases">
        <title>Full genome of DAOMC 229536 Phialocephala scopiformis, a fungal endophyte of spruce producing the potent anti-insectan compound rugulosin.</title>
        <authorList>
            <consortium name="DOE Joint Genome Institute"/>
            <person name="Walker A.K."/>
            <person name="Frasz S.L."/>
            <person name="Seifert K.A."/>
            <person name="Miller J.D."/>
            <person name="Mondo S.J."/>
            <person name="Labutti K."/>
            <person name="Lipzen A."/>
            <person name="Dockter R."/>
            <person name="Kennedy M."/>
            <person name="Grigoriev I.V."/>
            <person name="Spatafora J.W."/>
        </authorList>
    </citation>
    <scope>NUCLEOTIDE SEQUENCE [LARGE SCALE GENOMIC DNA]</scope>
    <source>
        <strain evidence="2 3">CBS 120377</strain>
    </source>
</reference>
<accession>A0A194X0N6</accession>
<dbReference type="GeneID" id="28826772"/>
<dbReference type="EMBL" id="KQ947422">
    <property type="protein sequence ID" value="KUJ13519.1"/>
    <property type="molecule type" value="Genomic_DNA"/>
</dbReference>
<name>A0A194X0N6_MOLSC</name>
<evidence type="ECO:0000256" key="1">
    <source>
        <dbReference type="SAM" id="MobiDB-lite"/>
    </source>
</evidence>
<gene>
    <name evidence="2" type="ORF">LY89DRAFT_699297</name>
</gene>
<evidence type="ECO:0000313" key="3">
    <source>
        <dbReference type="Proteomes" id="UP000070700"/>
    </source>
</evidence>
<organism evidence="2 3">
    <name type="scientific">Mollisia scopiformis</name>
    <name type="common">Conifer needle endophyte fungus</name>
    <name type="synonym">Phialocephala scopiformis</name>
    <dbReference type="NCBI Taxonomy" id="149040"/>
    <lineage>
        <taxon>Eukaryota</taxon>
        <taxon>Fungi</taxon>
        <taxon>Dikarya</taxon>
        <taxon>Ascomycota</taxon>
        <taxon>Pezizomycotina</taxon>
        <taxon>Leotiomycetes</taxon>
        <taxon>Helotiales</taxon>
        <taxon>Mollisiaceae</taxon>
        <taxon>Mollisia</taxon>
    </lineage>
</organism>
<sequence>MSRSQEAVGPGTVEHAHPTSALTNTQWAKPNFTLPIPSFQFLFHLECEMESFRHIGDGGHGDRSTVIFKGGRFEGPKLRGTILPGGGDWETIQDHDGDQQTAYLDTRYNLLTHDGVCIFLKTTGTRTGKKKILEGLGEEDKHTPDEYRMRLHMTFESGDERYRWLNSIVAIASSARNGTRVIYDAYQVL</sequence>
<dbReference type="AlphaFoldDB" id="A0A194X0N6"/>
<dbReference type="Gene3D" id="2.40.160.20">
    <property type="match status" value="1"/>
</dbReference>